<keyword evidence="2" id="KW-1185">Reference proteome</keyword>
<dbReference type="Proteomes" id="UP000187203">
    <property type="component" value="Unassembled WGS sequence"/>
</dbReference>
<evidence type="ECO:0000313" key="2">
    <source>
        <dbReference type="Proteomes" id="UP000187203"/>
    </source>
</evidence>
<dbReference type="EMBL" id="AWUE01003007">
    <property type="protein sequence ID" value="OMP13870.1"/>
    <property type="molecule type" value="Genomic_DNA"/>
</dbReference>
<name>A0A1R3L3L3_9ROSI</name>
<accession>A0A1R3L3L3</accession>
<feature type="non-terminal residue" evidence="1">
    <location>
        <position position="1"/>
    </location>
</feature>
<protein>
    <submittedName>
        <fullName evidence="1">Malate/L-lact (ISS) protein</fullName>
    </submittedName>
</protein>
<dbReference type="AlphaFoldDB" id="A0A1R3L3L3"/>
<proteinExistence type="predicted"/>
<reference evidence="2" key="1">
    <citation type="submission" date="2013-09" db="EMBL/GenBank/DDBJ databases">
        <title>Corchorus olitorius genome sequencing.</title>
        <authorList>
            <person name="Alam M."/>
            <person name="Haque M.S."/>
            <person name="Islam M.S."/>
            <person name="Emdad E.M."/>
            <person name="Islam M.M."/>
            <person name="Ahmed B."/>
            <person name="Halim A."/>
            <person name="Hossen Q.M.M."/>
            <person name="Hossain M.Z."/>
            <person name="Ahmed R."/>
            <person name="Khan M.M."/>
            <person name="Islam R."/>
            <person name="Rashid M.M."/>
            <person name="Khan S.A."/>
            <person name="Rahman M.S."/>
            <person name="Alam M."/>
            <person name="Yahiya A.S."/>
            <person name="Khan M.S."/>
            <person name="Azam M.S."/>
            <person name="Haque T."/>
            <person name="Lashkar M.Z.H."/>
            <person name="Akhand A.I."/>
            <person name="Morshed G."/>
            <person name="Roy S."/>
            <person name="Uddin K.S."/>
            <person name="Rabeya T."/>
            <person name="Hossain A.S."/>
            <person name="Chowdhury A."/>
            <person name="Snigdha A.R."/>
            <person name="Mortoza M.S."/>
            <person name="Matin S.A."/>
            <person name="Hoque S.M.E."/>
            <person name="Islam M.K."/>
            <person name="Roy D.K."/>
            <person name="Haider R."/>
            <person name="Moosa M.M."/>
            <person name="Elias S.M."/>
            <person name="Hasan A.M."/>
            <person name="Jahan S."/>
            <person name="Shafiuddin M."/>
            <person name="Mahmood N."/>
            <person name="Shommy N.S."/>
        </authorList>
    </citation>
    <scope>NUCLEOTIDE SEQUENCE [LARGE SCALE GENOMIC DNA]</scope>
    <source>
        <strain evidence="2">cv. O-4</strain>
    </source>
</reference>
<sequence length="203" mass="22356">VCQLVLIDVDAQAGAGWHLQHEVAVLQRFGQQFLREQQRAEQLGAELQLAKGGKHMGRCGRADRAFEHRSAVQADARQLRDGCHLHRRHKAAGLRDLHGEDIGTGRARQLKRVERTVQGFVSHHRHRELAGQALQRGAVFCAHRLLDQVDAPGLQRGDAVGSVQLAPGLVDVYTHTHDVAQRALDGQYVGHIVCHRAQTGSSA</sequence>
<gene>
    <name evidence="1" type="ORF">COLO4_00770</name>
</gene>
<comment type="caution">
    <text evidence="1">The sequence shown here is derived from an EMBL/GenBank/DDBJ whole genome shotgun (WGS) entry which is preliminary data.</text>
</comment>
<organism evidence="1 2">
    <name type="scientific">Corchorus olitorius</name>
    <dbReference type="NCBI Taxonomy" id="93759"/>
    <lineage>
        <taxon>Eukaryota</taxon>
        <taxon>Viridiplantae</taxon>
        <taxon>Streptophyta</taxon>
        <taxon>Embryophyta</taxon>
        <taxon>Tracheophyta</taxon>
        <taxon>Spermatophyta</taxon>
        <taxon>Magnoliopsida</taxon>
        <taxon>eudicotyledons</taxon>
        <taxon>Gunneridae</taxon>
        <taxon>Pentapetalae</taxon>
        <taxon>rosids</taxon>
        <taxon>malvids</taxon>
        <taxon>Malvales</taxon>
        <taxon>Malvaceae</taxon>
        <taxon>Grewioideae</taxon>
        <taxon>Apeibeae</taxon>
        <taxon>Corchorus</taxon>
    </lineage>
</organism>
<evidence type="ECO:0000313" key="1">
    <source>
        <dbReference type="EMBL" id="OMP13870.1"/>
    </source>
</evidence>